<proteinExistence type="predicted"/>
<organism evidence="4 5">
    <name type="scientific">Nepenthes gracilis</name>
    <name type="common">Slender pitcher plant</name>
    <dbReference type="NCBI Taxonomy" id="150966"/>
    <lineage>
        <taxon>Eukaryota</taxon>
        <taxon>Viridiplantae</taxon>
        <taxon>Streptophyta</taxon>
        <taxon>Embryophyta</taxon>
        <taxon>Tracheophyta</taxon>
        <taxon>Spermatophyta</taxon>
        <taxon>Magnoliopsida</taxon>
        <taxon>eudicotyledons</taxon>
        <taxon>Gunneridae</taxon>
        <taxon>Pentapetalae</taxon>
        <taxon>Caryophyllales</taxon>
        <taxon>Nepenthaceae</taxon>
        <taxon>Nepenthes</taxon>
    </lineage>
</organism>
<sequence>MALLQSTFPGTGVGPLCVRIPLNPQPKCIVCFSIRPRNPQYCIKLHMIPSFTVPCHYQIRAYAETESPVPDGVNLANCLNPRLQSPENIQRSESLLDYSNNSLNNLNDFEKPLQELFDEVKTLIATGKRSDAIHLLQANYEAVKERLDDGCSSMEEAAILDVIALGYVAVGDFKLVESILKLLNEVVNDLDDGEIVLDSVLIHMGSMYSALGKFEKSMLMYRRALKILECLYGDNSIFLVTPLLGLAKVLSSNGKAARALENYQRAITILELSRGIKAPDLLLPLSSIGNLLIREGKAKDAEIPFARILSIYTEIYGETDGRVGMALCSLAHVKCAQGNADEAIGLYRKALQIIKDSNYMALDDSTTEKMRIDLAELLHVVGREDEGRELLEECLMIAEKYKGKDHPGLATHLINLATSYSYSKNFGDAERLLRMSLRVIMKTVGPDDPSITFPMLHLAIALYNLNRDKEAESLVLKVLRAREAAFGEKSLPVGEALDCLVSIQTRLGEADDKLLETLKRVLEIQEKGFGHESVEVMLTLKKIIFYLGKLGRKDEKLPLERRLSLLRKKFEQRIP</sequence>
<dbReference type="Pfam" id="PF13424">
    <property type="entry name" value="TPR_12"/>
    <property type="match status" value="3"/>
</dbReference>
<evidence type="ECO:0000256" key="3">
    <source>
        <dbReference type="PROSITE-ProRule" id="PRU00339"/>
    </source>
</evidence>
<keyword evidence="1" id="KW-0677">Repeat</keyword>
<protein>
    <recommendedName>
        <fullName evidence="6">Nephrocystin-3</fullName>
    </recommendedName>
</protein>
<dbReference type="SMART" id="SM00028">
    <property type="entry name" value="TPR"/>
    <property type="match status" value="5"/>
</dbReference>
<keyword evidence="5" id="KW-1185">Reference proteome</keyword>
<dbReference type="EMBL" id="BSYO01000036">
    <property type="protein sequence ID" value="GMH29622.1"/>
    <property type="molecule type" value="Genomic_DNA"/>
</dbReference>
<evidence type="ECO:0000256" key="1">
    <source>
        <dbReference type="ARBA" id="ARBA00022737"/>
    </source>
</evidence>
<reference evidence="4" key="1">
    <citation type="submission" date="2023-05" db="EMBL/GenBank/DDBJ databases">
        <title>Nepenthes gracilis genome sequencing.</title>
        <authorList>
            <person name="Fukushima K."/>
        </authorList>
    </citation>
    <scope>NUCLEOTIDE SEQUENCE</scope>
    <source>
        <strain evidence="4">SING2019-196</strain>
    </source>
</reference>
<name>A0AAD3Y4U7_NEPGR</name>
<evidence type="ECO:0000313" key="5">
    <source>
        <dbReference type="Proteomes" id="UP001279734"/>
    </source>
</evidence>
<dbReference type="Pfam" id="PF13374">
    <property type="entry name" value="TPR_10"/>
    <property type="match status" value="1"/>
</dbReference>
<dbReference type="SUPFAM" id="SSF48452">
    <property type="entry name" value="TPR-like"/>
    <property type="match status" value="2"/>
</dbReference>
<evidence type="ECO:0008006" key="6">
    <source>
        <dbReference type="Google" id="ProtNLM"/>
    </source>
</evidence>
<dbReference type="InterPro" id="IPR019734">
    <property type="entry name" value="TPR_rpt"/>
</dbReference>
<comment type="caution">
    <text evidence="4">The sequence shown here is derived from an EMBL/GenBank/DDBJ whole genome shotgun (WGS) entry which is preliminary data.</text>
</comment>
<dbReference type="PROSITE" id="PS50005">
    <property type="entry name" value="TPR"/>
    <property type="match status" value="1"/>
</dbReference>
<dbReference type="GO" id="GO:0009507">
    <property type="term" value="C:chloroplast"/>
    <property type="evidence" value="ECO:0007669"/>
    <property type="project" value="TreeGrafter"/>
</dbReference>
<dbReference type="Proteomes" id="UP001279734">
    <property type="component" value="Unassembled WGS sequence"/>
</dbReference>
<dbReference type="AlphaFoldDB" id="A0AAD3Y4U7"/>
<evidence type="ECO:0000256" key="2">
    <source>
        <dbReference type="ARBA" id="ARBA00022803"/>
    </source>
</evidence>
<dbReference type="InterPro" id="IPR011990">
    <property type="entry name" value="TPR-like_helical_dom_sf"/>
</dbReference>
<dbReference type="GO" id="GO:0009658">
    <property type="term" value="P:chloroplast organization"/>
    <property type="evidence" value="ECO:0007669"/>
    <property type="project" value="TreeGrafter"/>
</dbReference>
<accession>A0AAD3Y4U7</accession>
<evidence type="ECO:0000313" key="4">
    <source>
        <dbReference type="EMBL" id="GMH29622.1"/>
    </source>
</evidence>
<gene>
    <name evidence="4" type="ORF">Nepgr_031465</name>
</gene>
<dbReference type="PANTHER" id="PTHR45641:SF19">
    <property type="entry name" value="NEPHROCYSTIN-3"/>
    <property type="match status" value="1"/>
</dbReference>
<dbReference type="Gene3D" id="1.25.40.10">
    <property type="entry name" value="Tetratricopeptide repeat domain"/>
    <property type="match status" value="3"/>
</dbReference>
<keyword evidence="2 3" id="KW-0802">TPR repeat</keyword>
<feature type="repeat" description="TPR" evidence="3">
    <location>
        <begin position="198"/>
        <end position="231"/>
    </location>
</feature>
<dbReference type="PANTHER" id="PTHR45641">
    <property type="entry name" value="TETRATRICOPEPTIDE REPEAT PROTEIN (AFU_ORTHOLOGUE AFUA_6G03870)"/>
    <property type="match status" value="1"/>
</dbReference>